<reference evidence="2 3" key="1">
    <citation type="journal article" date="2017" name="Nat. Ecol. Evol.">
        <title>Scallop genome provides insights into evolution of bilaterian karyotype and development.</title>
        <authorList>
            <person name="Wang S."/>
            <person name="Zhang J."/>
            <person name="Jiao W."/>
            <person name="Li J."/>
            <person name="Xun X."/>
            <person name="Sun Y."/>
            <person name="Guo X."/>
            <person name="Huan P."/>
            <person name="Dong B."/>
            <person name="Zhang L."/>
            <person name="Hu X."/>
            <person name="Sun X."/>
            <person name="Wang J."/>
            <person name="Zhao C."/>
            <person name="Wang Y."/>
            <person name="Wang D."/>
            <person name="Huang X."/>
            <person name="Wang R."/>
            <person name="Lv J."/>
            <person name="Li Y."/>
            <person name="Zhang Z."/>
            <person name="Liu B."/>
            <person name="Lu W."/>
            <person name="Hui Y."/>
            <person name="Liang J."/>
            <person name="Zhou Z."/>
            <person name="Hou R."/>
            <person name="Li X."/>
            <person name="Liu Y."/>
            <person name="Li H."/>
            <person name="Ning X."/>
            <person name="Lin Y."/>
            <person name="Zhao L."/>
            <person name="Xing Q."/>
            <person name="Dou J."/>
            <person name="Li Y."/>
            <person name="Mao J."/>
            <person name="Guo H."/>
            <person name="Dou H."/>
            <person name="Li T."/>
            <person name="Mu C."/>
            <person name="Jiang W."/>
            <person name="Fu Q."/>
            <person name="Fu X."/>
            <person name="Miao Y."/>
            <person name="Liu J."/>
            <person name="Yu Q."/>
            <person name="Li R."/>
            <person name="Liao H."/>
            <person name="Li X."/>
            <person name="Kong Y."/>
            <person name="Jiang Z."/>
            <person name="Chourrout D."/>
            <person name="Li R."/>
            <person name="Bao Z."/>
        </authorList>
    </citation>
    <scope>NUCLEOTIDE SEQUENCE [LARGE SCALE GENOMIC DNA]</scope>
    <source>
        <strain evidence="2 3">PY_sf001</strain>
    </source>
</reference>
<protein>
    <submittedName>
        <fullName evidence="2">Uncharacterized protein</fullName>
    </submittedName>
</protein>
<dbReference type="Proteomes" id="UP000242188">
    <property type="component" value="Unassembled WGS sequence"/>
</dbReference>
<accession>A0A210Q773</accession>
<evidence type="ECO:0000313" key="3">
    <source>
        <dbReference type="Proteomes" id="UP000242188"/>
    </source>
</evidence>
<dbReference type="EMBL" id="NEDP02004734">
    <property type="protein sequence ID" value="OWF44586.1"/>
    <property type="molecule type" value="Genomic_DNA"/>
</dbReference>
<evidence type="ECO:0000256" key="1">
    <source>
        <dbReference type="SAM" id="MobiDB-lite"/>
    </source>
</evidence>
<evidence type="ECO:0000313" key="2">
    <source>
        <dbReference type="EMBL" id="OWF44586.1"/>
    </source>
</evidence>
<dbReference type="OrthoDB" id="6110747at2759"/>
<sequence>MPQVHNRKLSMMADNSAFNKNSRFMATNRMTEGSKKRIRAFNYVENRLKGIKLRFFDRHAEIDLRRRERERQVIMDSLKRTLAYKLVVEKHNLTHAVDYQKALDDDYSGTALRHEVKHMVEYMKPDQVRERKAKALISENRRRYNRIIQRNKNSLDLICPPKRTSRYLFDEDVLNKKGDDNDDNSTRAPSTAEPSRAGDIFKQRLPTKPLLPLKKQAITRSFLLENAQKSMDVMDSNPSLTKAPYDLPPVQLHKRLPPAIAVQA</sequence>
<comment type="caution">
    <text evidence="2">The sequence shown here is derived from an EMBL/GenBank/DDBJ whole genome shotgun (WGS) entry which is preliminary data.</text>
</comment>
<keyword evidence="3" id="KW-1185">Reference proteome</keyword>
<name>A0A210Q773_MIZYE</name>
<feature type="region of interest" description="Disordered" evidence="1">
    <location>
        <begin position="174"/>
        <end position="198"/>
    </location>
</feature>
<dbReference type="AlphaFoldDB" id="A0A210Q773"/>
<organism evidence="2 3">
    <name type="scientific">Mizuhopecten yessoensis</name>
    <name type="common">Japanese scallop</name>
    <name type="synonym">Patinopecten yessoensis</name>
    <dbReference type="NCBI Taxonomy" id="6573"/>
    <lineage>
        <taxon>Eukaryota</taxon>
        <taxon>Metazoa</taxon>
        <taxon>Spiralia</taxon>
        <taxon>Lophotrochozoa</taxon>
        <taxon>Mollusca</taxon>
        <taxon>Bivalvia</taxon>
        <taxon>Autobranchia</taxon>
        <taxon>Pteriomorphia</taxon>
        <taxon>Pectinida</taxon>
        <taxon>Pectinoidea</taxon>
        <taxon>Pectinidae</taxon>
        <taxon>Mizuhopecten</taxon>
    </lineage>
</organism>
<proteinExistence type="predicted"/>
<gene>
    <name evidence="2" type="ORF">KP79_PYT12075</name>
</gene>